<accession>A0A0D0ITU1</accession>
<feature type="compositionally biased region" description="Basic and acidic residues" evidence="1">
    <location>
        <begin position="148"/>
        <end position="177"/>
    </location>
</feature>
<dbReference type="RefSeq" id="WP_042519996.1">
    <property type="nucleotide sequence ID" value="NZ_JXQH01000015.1"/>
</dbReference>
<proteinExistence type="predicted"/>
<evidence type="ECO:0000256" key="1">
    <source>
        <dbReference type="SAM" id="MobiDB-lite"/>
    </source>
</evidence>
<reference evidence="2 3" key="1">
    <citation type="submission" date="2015-01" db="EMBL/GenBank/DDBJ databases">
        <title>Comparative genomics of non-oral Prevotella species.</title>
        <authorList>
            <person name="Accetto T."/>
            <person name="Nograsek B."/>
            <person name="Avgustin G."/>
        </authorList>
    </citation>
    <scope>NUCLEOTIDE SEQUENCE [LARGE SCALE GENOMIC DNA]</scope>
    <source>
        <strain evidence="2 3">P5-119</strain>
    </source>
</reference>
<gene>
    <name evidence="2" type="ORF">ST44_11160</name>
</gene>
<organism evidence="2 3">
    <name type="scientific">Prevotella pectinovora</name>
    <dbReference type="NCBI Taxonomy" id="1602169"/>
    <lineage>
        <taxon>Bacteria</taxon>
        <taxon>Pseudomonadati</taxon>
        <taxon>Bacteroidota</taxon>
        <taxon>Bacteroidia</taxon>
        <taxon>Bacteroidales</taxon>
        <taxon>Prevotellaceae</taxon>
        <taxon>Prevotella</taxon>
    </lineage>
</organism>
<dbReference type="STRING" id="1602171.ST44_11160"/>
<feature type="region of interest" description="Disordered" evidence="1">
    <location>
        <begin position="1"/>
        <end position="22"/>
    </location>
</feature>
<keyword evidence="3" id="KW-1185">Reference proteome</keyword>
<feature type="compositionally biased region" description="Acidic residues" evidence="1">
    <location>
        <begin position="110"/>
        <end position="127"/>
    </location>
</feature>
<feature type="compositionally biased region" description="Basic and acidic residues" evidence="1">
    <location>
        <begin position="192"/>
        <end position="222"/>
    </location>
</feature>
<evidence type="ECO:0000313" key="3">
    <source>
        <dbReference type="Proteomes" id="UP000032046"/>
    </source>
</evidence>
<comment type="caution">
    <text evidence="2">The sequence shown here is derived from an EMBL/GenBank/DDBJ whole genome shotgun (WGS) entry which is preliminary data.</text>
</comment>
<feature type="compositionally biased region" description="Polar residues" evidence="1">
    <location>
        <begin position="130"/>
        <end position="142"/>
    </location>
</feature>
<feature type="region of interest" description="Disordered" evidence="1">
    <location>
        <begin position="106"/>
        <end position="251"/>
    </location>
</feature>
<dbReference type="EMBL" id="JXQK01000080">
    <property type="protein sequence ID" value="KIP60549.1"/>
    <property type="molecule type" value="Genomic_DNA"/>
</dbReference>
<feature type="compositionally biased region" description="Basic residues" evidence="1">
    <location>
        <begin position="10"/>
        <end position="22"/>
    </location>
</feature>
<evidence type="ECO:0008006" key="4">
    <source>
        <dbReference type="Google" id="ProtNLM"/>
    </source>
</evidence>
<protein>
    <recommendedName>
        <fullName evidence="4">Lin1244/Lin1753-like N-terminal domain-containing protein</fullName>
    </recommendedName>
</protein>
<feature type="compositionally biased region" description="Polar residues" evidence="1">
    <location>
        <begin position="233"/>
        <end position="247"/>
    </location>
</feature>
<sequence>MRNTTTRIARERKTRSRRGRKAVRSYPIAASRNDDRILKLRMDHGIEGYAVYHMLMEKIAESDRCEYAIDDYKVLAFDFRVNEQLVKCVAEDYHLFCFNDGRLSLNPSDMPDDAGEEDSEEDVEEGGNDCTTASERPYTGTSAMIYAQKKEKENLPLHPLKEKDKEKERAEEKRNSLAEDNGGENDSNLKTSENKASDSPDKGEKDCDKGSGTKKATTKENAEASAANKDGSCVNTTSSHSKGSTPSAAGGKEARIESFLAYFSNYWNSVLTSTNSRLRPIRVVNGERRKRLVRLRQNYTDEEISRFVFRAANSPYLNARDGRLRQPADLNWMLSTDDRIVKIIEGNM</sequence>
<name>A0A0D0ITU1_9BACT</name>
<evidence type="ECO:0000313" key="2">
    <source>
        <dbReference type="EMBL" id="KIP60549.1"/>
    </source>
</evidence>
<dbReference type="Proteomes" id="UP000032046">
    <property type="component" value="Unassembled WGS sequence"/>
</dbReference>
<dbReference type="AlphaFoldDB" id="A0A0D0ITU1"/>